<organism evidence="1 2">
    <name type="scientific">Gigaspora margarita</name>
    <dbReference type="NCBI Taxonomy" id="4874"/>
    <lineage>
        <taxon>Eukaryota</taxon>
        <taxon>Fungi</taxon>
        <taxon>Fungi incertae sedis</taxon>
        <taxon>Mucoromycota</taxon>
        <taxon>Glomeromycotina</taxon>
        <taxon>Glomeromycetes</taxon>
        <taxon>Diversisporales</taxon>
        <taxon>Gigasporaceae</taxon>
        <taxon>Gigaspora</taxon>
    </lineage>
</organism>
<sequence length="315" mass="36499">MGWMQLPLSSDNKKIRIENTAINYLQLERARLIEYLLYHDKIDNLLISWSKKIYKIALDSVPTKKGTQWIVIWLTNLESHLNNYKCTAYLLLEKAIKFSFKQLCNRQHRDLLIIDQTESWIIPQNIITLESSEASKFLYIIGWVVYKLVKSDPLTMAHEDFIKIRSCLNALSTENIEYEGNTCSKKTMIIPGTEFVQFMYYLESLILQLFEKHEYVPEKGSSSLRENVKAINADLKNITKKNNPKAKSFVFKKDMLPEDPSLALAQLKIWVHGDGAKNAFEKAFTLSELKILVQVFQVKPLELKGKKIRICGFAV</sequence>
<evidence type="ECO:0000313" key="1">
    <source>
        <dbReference type="EMBL" id="CAG8799034.1"/>
    </source>
</evidence>
<evidence type="ECO:0000313" key="2">
    <source>
        <dbReference type="Proteomes" id="UP000789901"/>
    </source>
</evidence>
<protein>
    <submittedName>
        <fullName evidence="1">19342_t:CDS:1</fullName>
    </submittedName>
</protein>
<proteinExistence type="predicted"/>
<comment type="caution">
    <text evidence="1">The sequence shown here is derived from an EMBL/GenBank/DDBJ whole genome shotgun (WGS) entry which is preliminary data.</text>
</comment>
<dbReference type="Proteomes" id="UP000789901">
    <property type="component" value="Unassembled WGS sequence"/>
</dbReference>
<name>A0ABN7VU30_GIGMA</name>
<gene>
    <name evidence="1" type="ORF">GMARGA_LOCUS22716</name>
</gene>
<dbReference type="EMBL" id="CAJVQB010022218">
    <property type="protein sequence ID" value="CAG8799034.1"/>
    <property type="molecule type" value="Genomic_DNA"/>
</dbReference>
<accession>A0ABN7VU30</accession>
<reference evidence="1 2" key="1">
    <citation type="submission" date="2021-06" db="EMBL/GenBank/DDBJ databases">
        <authorList>
            <person name="Kallberg Y."/>
            <person name="Tangrot J."/>
            <person name="Rosling A."/>
        </authorList>
    </citation>
    <scope>NUCLEOTIDE SEQUENCE [LARGE SCALE GENOMIC DNA]</scope>
    <source>
        <strain evidence="1 2">120-4 pot B 10/14</strain>
    </source>
</reference>
<keyword evidence="2" id="KW-1185">Reference proteome</keyword>